<evidence type="ECO:0000256" key="2">
    <source>
        <dbReference type="SAM" id="Phobius"/>
    </source>
</evidence>
<protein>
    <submittedName>
        <fullName evidence="3">Uncharacterized protein</fullName>
    </submittedName>
</protein>
<name>A0A5C5GDN0_9RHOB</name>
<organism evidence="3 4">
    <name type="scientific">Pelagovum pacificum</name>
    <dbReference type="NCBI Taxonomy" id="2588711"/>
    <lineage>
        <taxon>Bacteria</taxon>
        <taxon>Pseudomonadati</taxon>
        <taxon>Pseudomonadota</taxon>
        <taxon>Alphaproteobacteria</taxon>
        <taxon>Rhodobacterales</taxon>
        <taxon>Paracoccaceae</taxon>
        <taxon>Pelagovum</taxon>
    </lineage>
</organism>
<dbReference type="AlphaFoldDB" id="A0A5C5GDN0"/>
<proteinExistence type="predicted"/>
<feature type="region of interest" description="Disordered" evidence="1">
    <location>
        <begin position="47"/>
        <end position="79"/>
    </location>
</feature>
<dbReference type="EMBL" id="VFFF01000001">
    <property type="protein sequence ID" value="TNY32885.1"/>
    <property type="molecule type" value="Genomic_DNA"/>
</dbReference>
<reference evidence="3 4" key="1">
    <citation type="submission" date="2019-06" db="EMBL/GenBank/DDBJ databases">
        <title>Genome of new Rhodobacteraceae sp. SM1903.</title>
        <authorList>
            <person name="Ren X."/>
        </authorList>
    </citation>
    <scope>NUCLEOTIDE SEQUENCE [LARGE SCALE GENOMIC DNA]</scope>
    <source>
        <strain evidence="3 4">SM1903</strain>
    </source>
</reference>
<keyword evidence="2" id="KW-0472">Membrane</keyword>
<dbReference type="RefSeq" id="WP_140193569.1">
    <property type="nucleotide sequence ID" value="NZ_CP065915.1"/>
</dbReference>
<evidence type="ECO:0000313" key="4">
    <source>
        <dbReference type="Proteomes" id="UP000314011"/>
    </source>
</evidence>
<keyword evidence="2" id="KW-1133">Transmembrane helix</keyword>
<keyword evidence="2" id="KW-0812">Transmembrane</keyword>
<feature type="transmembrane region" description="Helical" evidence="2">
    <location>
        <begin position="20"/>
        <end position="42"/>
    </location>
</feature>
<accession>A0A5C5GDN0</accession>
<dbReference type="OrthoDB" id="7779177at2"/>
<sequence length="79" mass="8208">MSAPETNVDKQAKRHRPSIVGISVVLIFVAIITVVFSVWLFAAGDEPEGADTQIDGRTGEVVSGEGDTAPAANGEEPAD</sequence>
<dbReference type="Proteomes" id="UP000314011">
    <property type="component" value="Unassembled WGS sequence"/>
</dbReference>
<evidence type="ECO:0000256" key="1">
    <source>
        <dbReference type="SAM" id="MobiDB-lite"/>
    </source>
</evidence>
<evidence type="ECO:0000313" key="3">
    <source>
        <dbReference type="EMBL" id="TNY32885.1"/>
    </source>
</evidence>
<gene>
    <name evidence="3" type="ORF">FHY64_06305</name>
</gene>
<keyword evidence="4" id="KW-1185">Reference proteome</keyword>
<comment type="caution">
    <text evidence="3">The sequence shown here is derived from an EMBL/GenBank/DDBJ whole genome shotgun (WGS) entry which is preliminary data.</text>
</comment>